<keyword evidence="12 13" id="KW-0472">Membrane</keyword>
<evidence type="ECO:0000256" key="9">
    <source>
        <dbReference type="ARBA" id="ARBA00022833"/>
    </source>
</evidence>
<feature type="transmembrane region" description="Helical" evidence="13">
    <location>
        <begin position="132"/>
        <end position="152"/>
    </location>
</feature>
<dbReference type="PANTHER" id="PTHR35864">
    <property type="entry name" value="ZINC METALLOPROTEASE MJ0611-RELATED"/>
    <property type="match status" value="1"/>
</dbReference>
<dbReference type="InterPro" id="IPR044537">
    <property type="entry name" value="Rip2-like"/>
</dbReference>
<dbReference type="Pfam" id="PF02163">
    <property type="entry name" value="Peptidase_M50"/>
    <property type="match status" value="1"/>
</dbReference>
<keyword evidence="9" id="KW-0862">Zinc</keyword>
<evidence type="ECO:0000256" key="6">
    <source>
        <dbReference type="ARBA" id="ARBA00022692"/>
    </source>
</evidence>
<proteinExistence type="inferred from homology"/>
<evidence type="ECO:0000313" key="16">
    <source>
        <dbReference type="Proteomes" id="UP000886803"/>
    </source>
</evidence>
<keyword evidence="4" id="KW-1003">Cell membrane</keyword>
<evidence type="ECO:0000256" key="5">
    <source>
        <dbReference type="ARBA" id="ARBA00022670"/>
    </source>
</evidence>
<accession>A0A9D2M9R5</accession>
<dbReference type="InterPro" id="IPR008915">
    <property type="entry name" value="Peptidase_M50"/>
</dbReference>
<evidence type="ECO:0000313" key="15">
    <source>
        <dbReference type="EMBL" id="HJB42923.1"/>
    </source>
</evidence>
<name>A0A9D2M9R5_9FIRM</name>
<feature type="domain" description="Peptidase M50" evidence="14">
    <location>
        <begin position="18"/>
        <end position="186"/>
    </location>
</feature>
<comment type="subcellular location">
    <subcellularLocation>
        <location evidence="2">Cell membrane</location>
        <topology evidence="2">Multi-pass membrane protein</topology>
    </subcellularLocation>
</comment>
<keyword evidence="8" id="KW-0378">Hydrolase</keyword>
<feature type="transmembrane region" description="Helical" evidence="13">
    <location>
        <begin position="173"/>
        <end position="190"/>
    </location>
</feature>
<dbReference type="GO" id="GO:0005886">
    <property type="term" value="C:plasma membrane"/>
    <property type="evidence" value="ECO:0007669"/>
    <property type="project" value="UniProtKB-SubCell"/>
</dbReference>
<dbReference type="CDD" id="cd06158">
    <property type="entry name" value="S2P-M50_like_1"/>
    <property type="match status" value="1"/>
</dbReference>
<dbReference type="InterPro" id="IPR052348">
    <property type="entry name" value="Metallopeptidase_M50B"/>
</dbReference>
<keyword evidence="11" id="KW-0482">Metalloprotease</keyword>
<evidence type="ECO:0000256" key="1">
    <source>
        <dbReference type="ARBA" id="ARBA00001947"/>
    </source>
</evidence>
<keyword evidence="6 13" id="KW-0812">Transmembrane</keyword>
<reference evidence="15" key="1">
    <citation type="journal article" date="2021" name="PeerJ">
        <title>Extensive microbial diversity within the chicken gut microbiome revealed by metagenomics and culture.</title>
        <authorList>
            <person name="Gilroy R."/>
            <person name="Ravi A."/>
            <person name="Getino M."/>
            <person name="Pursley I."/>
            <person name="Horton D.L."/>
            <person name="Alikhan N.F."/>
            <person name="Baker D."/>
            <person name="Gharbi K."/>
            <person name="Hall N."/>
            <person name="Watson M."/>
            <person name="Adriaenssens E.M."/>
            <person name="Foster-Nyarko E."/>
            <person name="Jarju S."/>
            <person name="Secka A."/>
            <person name="Antonio M."/>
            <person name="Oren A."/>
            <person name="Chaudhuri R.R."/>
            <person name="La Ragione R."/>
            <person name="Hildebrand F."/>
            <person name="Pallen M.J."/>
        </authorList>
    </citation>
    <scope>NUCLEOTIDE SEQUENCE</scope>
    <source>
        <strain evidence="15">ChiBcec8-13705</strain>
    </source>
</reference>
<organism evidence="15 16">
    <name type="scientific">Candidatus Gemmiger avicola</name>
    <dbReference type="NCBI Taxonomy" id="2838605"/>
    <lineage>
        <taxon>Bacteria</taxon>
        <taxon>Bacillati</taxon>
        <taxon>Bacillota</taxon>
        <taxon>Clostridia</taxon>
        <taxon>Eubacteriales</taxon>
        <taxon>Gemmiger</taxon>
    </lineage>
</organism>
<dbReference type="PANTHER" id="PTHR35864:SF1">
    <property type="entry name" value="ZINC METALLOPROTEASE YWHC-RELATED"/>
    <property type="match status" value="1"/>
</dbReference>
<reference evidence="15" key="2">
    <citation type="submission" date="2021-04" db="EMBL/GenBank/DDBJ databases">
        <authorList>
            <person name="Gilroy R."/>
        </authorList>
    </citation>
    <scope>NUCLEOTIDE SEQUENCE</scope>
    <source>
        <strain evidence="15">ChiBcec8-13705</strain>
    </source>
</reference>
<dbReference type="Proteomes" id="UP000886803">
    <property type="component" value="Unassembled WGS sequence"/>
</dbReference>
<evidence type="ECO:0000259" key="14">
    <source>
        <dbReference type="Pfam" id="PF02163"/>
    </source>
</evidence>
<sequence>MNGLLGPGALYLFAIRALVTLIVIPFHESAHALVSWLLGDPTAKNAGRLSLNPLRHFDPVGTVCMLLGGVGWARPVGVQPYRFRNPKVGMAVSAAAGPMSNLLLAYICMILYKAAVYATNGAAAGVVLDFLWLMISMNTSLAVFNLLPVPPFDGSRIFLLFLPQRTYFRAMRYERVIMAVVLLLVLTGLLDRPLSFCVNAVWQGLDTGTLFVDALFRGL</sequence>
<feature type="transmembrane region" description="Helical" evidence="13">
    <location>
        <begin position="88"/>
        <end position="112"/>
    </location>
</feature>
<evidence type="ECO:0000256" key="4">
    <source>
        <dbReference type="ARBA" id="ARBA00022475"/>
    </source>
</evidence>
<evidence type="ECO:0000256" key="7">
    <source>
        <dbReference type="ARBA" id="ARBA00022723"/>
    </source>
</evidence>
<dbReference type="GO" id="GO:0006508">
    <property type="term" value="P:proteolysis"/>
    <property type="evidence" value="ECO:0007669"/>
    <property type="project" value="UniProtKB-KW"/>
</dbReference>
<dbReference type="GO" id="GO:0046872">
    <property type="term" value="F:metal ion binding"/>
    <property type="evidence" value="ECO:0007669"/>
    <property type="project" value="UniProtKB-KW"/>
</dbReference>
<comment type="cofactor">
    <cofactor evidence="1">
        <name>Zn(2+)</name>
        <dbReference type="ChEBI" id="CHEBI:29105"/>
    </cofactor>
</comment>
<keyword evidence="5 15" id="KW-0645">Protease</keyword>
<feature type="transmembrane region" description="Helical" evidence="13">
    <location>
        <begin position="9"/>
        <end position="27"/>
    </location>
</feature>
<evidence type="ECO:0000256" key="2">
    <source>
        <dbReference type="ARBA" id="ARBA00004651"/>
    </source>
</evidence>
<evidence type="ECO:0000256" key="12">
    <source>
        <dbReference type="ARBA" id="ARBA00023136"/>
    </source>
</evidence>
<dbReference type="EMBL" id="DWYG01000178">
    <property type="protein sequence ID" value="HJB42923.1"/>
    <property type="molecule type" value="Genomic_DNA"/>
</dbReference>
<keyword evidence="7" id="KW-0479">Metal-binding</keyword>
<evidence type="ECO:0000256" key="11">
    <source>
        <dbReference type="ARBA" id="ARBA00023049"/>
    </source>
</evidence>
<comment type="similarity">
    <text evidence="3">Belongs to the peptidase M50B family.</text>
</comment>
<keyword evidence="10 13" id="KW-1133">Transmembrane helix</keyword>
<evidence type="ECO:0000256" key="13">
    <source>
        <dbReference type="SAM" id="Phobius"/>
    </source>
</evidence>
<evidence type="ECO:0000256" key="8">
    <source>
        <dbReference type="ARBA" id="ARBA00022801"/>
    </source>
</evidence>
<dbReference type="AlphaFoldDB" id="A0A9D2M9R5"/>
<comment type="caution">
    <text evidence="15">The sequence shown here is derived from an EMBL/GenBank/DDBJ whole genome shotgun (WGS) entry which is preliminary data.</text>
</comment>
<dbReference type="GO" id="GO:0008237">
    <property type="term" value="F:metallopeptidase activity"/>
    <property type="evidence" value="ECO:0007669"/>
    <property type="project" value="UniProtKB-KW"/>
</dbReference>
<protein>
    <submittedName>
        <fullName evidence="15">Site-2 protease family protein</fullName>
    </submittedName>
</protein>
<evidence type="ECO:0000256" key="3">
    <source>
        <dbReference type="ARBA" id="ARBA00007931"/>
    </source>
</evidence>
<evidence type="ECO:0000256" key="10">
    <source>
        <dbReference type="ARBA" id="ARBA00022989"/>
    </source>
</evidence>
<gene>
    <name evidence="15" type="ORF">H9945_10545</name>
</gene>